<proteinExistence type="predicted"/>
<name>A0A4Q1BC99_TREME</name>
<dbReference type="InterPro" id="IPR029058">
    <property type="entry name" value="AB_hydrolase_fold"/>
</dbReference>
<keyword evidence="3" id="KW-1185">Reference proteome</keyword>
<dbReference type="InParanoid" id="A0A4Q1BC99"/>
<organism evidence="2 3">
    <name type="scientific">Tremella mesenterica</name>
    <name type="common">Jelly fungus</name>
    <dbReference type="NCBI Taxonomy" id="5217"/>
    <lineage>
        <taxon>Eukaryota</taxon>
        <taxon>Fungi</taxon>
        <taxon>Dikarya</taxon>
        <taxon>Basidiomycota</taxon>
        <taxon>Agaricomycotina</taxon>
        <taxon>Tremellomycetes</taxon>
        <taxon>Tremellales</taxon>
        <taxon>Tremellaceae</taxon>
        <taxon>Tremella</taxon>
    </lineage>
</organism>
<evidence type="ECO:0000313" key="3">
    <source>
        <dbReference type="Proteomes" id="UP000289152"/>
    </source>
</evidence>
<comment type="caution">
    <text evidence="2">The sequence shown here is derived from an EMBL/GenBank/DDBJ whole genome shotgun (WGS) entry which is preliminary data.</text>
</comment>
<reference evidence="2 3" key="1">
    <citation type="submission" date="2016-06" db="EMBL/GenBank/DDBJ databases">
        <title>Evolution of pathogenesis and genome organization in the Tremellales.</title>
        <authorList>
            <person name="Cuomo C."/>
            <person name="Litvintseva A."/>
            <person name="Heitman J."/>
            <person name="Chen Y."/>
            <person name="Sun S."/>
            <person name="Springer D."/>
            <person name="Dromer F."/>
            <person name="Young S."/>
            <person name="Zeng Q."/>
            <person name="Chapman S."/>
            <person name="Gujja S."/>
            <person name="Saif S."/>
            <person name="Birren B."/>
        </authorList>
    </citation>
    <scope>NUCLEOTIDE SEQUENCE [LARGE SCALE GENOMIC DNA]</scope>
    <source>
        <strain evidence="2 3">ATCC 28783</strain>
    </source>
</reference>
<dbReference type="PANTHER" id="PTHR17630">
    <property type="entry name" value="DIENELACTONE HYDROLASE"/>
    <property type="match status" value="1"/>
</dbReference>
<gene>
    <name evidence="2" type="ORF">M231_07417</name>
</gene>
<dbReference type="Pfam" id="PF01738">
    <property type="entry name" value="DLH"/>
    <property type="match status" value="1"/>
</dbReference>
<protein>
    <recommendedName>
        <fullName evidence="1">Dienelactone hydrolase domain-containing protein</fullName>
    </recommendedName>
</protein>
<sequence length="260" mass="28276">MSFFPISACCLKGRDLPGTPRGVMQPVSLNDKRTVARYYTSPQDGVKDPKAALVLFADVFMFKIPNNMIMADMLADKLGIPVYVPEYIPHAASPGIIDPLTESYPGAHANKSWFTTIKDVFTCAPKVIGVLYSNRASVIVPKCQAAVEEVKLEGYDKIGAIGYCRGGGMIINLLGSGKTSLDCGVILHPSPESTSLVKAINKPTQWHIASDDHFFTAQKADETVGLIKKNGVEAESDVSRKAFEETHEKAVDFLSKYLFG</sequence>
<dbReference type="GO" id="GO:0016787">
    <property type="term" value="F:hydrolase activity"/>
    <property type="evidence" value="ECO:0007669"/>
    <property type="project" value="InterPro"/>
</dbReference>
<dbReference type="Gene3D" id="3.40.50.1820">
    <property type="entry name" value="alpha/beta hydrolase"/>
    <property type="match status" value="1"/>
</dbReference>
<accession>A0A4Q1BC99</accession>
<dbReference type="Proteomes" id="UP000289152">
    <property type="component" value="Unassembled WGS sequence"/>
</dbReference>
<evidence type="ECO:0000313" key="2">
    <source>
        <dbReference type="EMBL" id="RXK35314.1"/>
    </source>
</evidence>
<evidence type="ECO:0000259" key="1">
    <source>
        <dbReference type="Pfam" id="PF01738"/>
    </source>
</evidence>
<feature type="domain" description="Dienelactone hydrolase" evidence="1">
    <location>
        <begin position="49"/>
        <end position="235"/>
    </location>
</feature>
<dbReference type="AlphaFoldDB" id="A0A4Q1BC99"/>
<dbReference type="VEuPathDB" id="FungiDB:TREMEDRAFT_60561"/>
<dbReference type="OrthoDB" id="10019231at2759"/>
<dbReference type="EMBL" id="SDIL01000144">
    <property type="protein sequence ID" value="RXK35314.1"/>
    <property type="molecule type" value="Genomic_DNA"/>
</dbReference>
<dbReference type="InterPro" id="IPR002925">
    <property type="entry name" value="Dienelactn_hydro"/>
</dbReference>
<dbReference type="SUPFAM" id="SSF53474">
    <property type="entry name" value="alpha/beta-Hydrolases"/>
    <property type="match status" value="1"/>
</dbReference>
<dbReference type="PANTHER" id="PTHR17630:SF44">
    <property type="entry name" value="PROTEIN AIM2"/>
    <property type="match status" value="1"/>
</dbReference>